<name>A0A6J6GS22_9ZZZZ</name>
<dbReference type="Gene3D" id="2.40.10.240">
    <property type="entry name" value="QueA-like"/>
    <property type="match status" value="1"/>
</dbReference>
<dbReference type="InterPro" id="IPR036100">
    <property type="entry name" value="QueA_sf"/>
</dbReference>
<evidence type="ECO:0000256" key="1">
    <source>
        <dbReference type="ARBA" id="ARBA00022490"/>
    </source>
</evidence>
<dbReference type="GO" id="GO:0008616">
    <property type="term" value="P:tRNA queuosine(34) biosynthetic process"/>
    <property type="evidence" value="ECO:0007669"/>
    <property type="project" value="UniProtKB-KW"/>
</dbReference>
<evidence type="ECO:0000256" key="3">
    <source>
        <dbReference type="ARBA" id="ARBA00022691"/>
    </source>
</evidence>
<dbReference type="NCBIfam" id="NF001140">
    <property type="entry name" value="PRK00147.1"/>
    <property type="match status" value="1"/>
</dbReference>
<dbReference type="GO" id="GO:0051075">
    <property type="term" value="F:S-adenosylmethionine:tRNA ribosyltransferase-isomerase activity"/>
    <property type="evidence" value="ECO:0007669"/>
    <property type="project" value="TreeGrafter"/>
</dbReference>
<gene>
    <name evidence="5" type="ORF">UFOPK1826_00809</name>
    <name evidence="6" type="ORF">UFOPK4345_00192</name>
</gene>
<dbReference type="NCBIfam" id="TIGR00113">
    <property type="entry name" value="queA"/>
    <property type="match status" value="1"/>
</dbReference>
<sequence length="337" mass="37420">MRLEDFDYQLPPELIAQTPIEPRDSARLLIDQGDREPSHKHVSDFLEFCGEGDVLVVNDTKVIPARLRLLRQSGGAAEVLLLERRDANQQIWEALIRPAKRLKLGEILYAGDGSAIVRIGERTASGDTFSVSLLLGGESVEDLLSKYGEMPLPPYITTKLSQAGRYQTIYANRPASAAAPTAGLHFTETLLEALRNKGVKILTVDLTVGLDTFAPVTHSDPRDHPMHTESYRVGAEILEQCHLAKRVIAVGTTTTRALESAATTGVLTGRTNMFISQGYEFKIVDLLLTNFHMPRTTLLMLVDAFIGPRWRSLYEVAIQEKYRMLSFGDAMLLDRSL</sequence>
<keyword evidence="3" id="KW-0949">S-adenosyl-L-methionine</keyword>
<dbReference type="EMBL" id="CAEZUN010000090">
    <property type="protein sequence ID" value="CAB4603080.1"/>
    <property type="molecule type" value="Genomic_DNA"/>
</dbReference>
<dbReference type="InterPro" id="IPR042118">
    <property type="entry name" value="QueA_dom1"/>
</dbReference>
<protein>
    <submittedName>
        <fullName evidence="5">Unannotated protein</fullName>
    </submittedName>
</protein>
<evidence type="ECO:0000256" key="2">
    <source>
        <dbReference type="ARBA" id="ARBA00022679"/>
    </source>
</evidence>
<dbReference type="InterPro" id="IPR003699">
    <property type="entry name" value="QueA"/>
</dbReference>
<evidence type="ECO:0000313" key="6">
    <source>
        <dbReference type="EMBL" id="CAB5059582.1"/>
    </source>
</evidence>
<organism evidence="5">
    <name type="scientific">freshwater metagenome</name>
    <dbReference type="NCBI Taxonomy" id="449393"/>
    <lineage>
        <taxon>unclassified sequences</taxon>
        <taxon>metagenomes</taxon>
        <taxon>ecological metagenomes</taxon>
    </lineage>
</organism>
<dbReference type="PANTHER" id="PTHR30307">
    <property type="entry name" value="S-ADENOSYLMETHIONINE:TRNA RIBOSYLTRANSFERASE-ISOMERASE"/>
    <property type="match status" value="1"/>
</dbReference>
<dbReference type="Gene3D" id="3.40.1780.10">
    <property type="entry name" value="QueA-like"/>
    <property type="match status" value="2"/>
</dbReference>
<dbReference type="InterPro" id="IPR042119">
    <property type="entry name" value="QueA_dom2"/>
</dbReference>
<dbReference type="HAMAP" id="MF_00113">
    <property type="entry name" value="QueA"/>
    <property type="match status" value="1"/>
</dbReference>
<keyword evidence="4" id="KW-0671">Queuosine biosynthesis</keyword>
<evidence type="ECO:0000256" key="4">
    <source>
        <dbReference type="ARBA" id="ARBA00022785"/>
    </source>
</evidence>
<evidence type="ECO:0000313" key="5">
    <source>
        <dbReference type="EMBL" id="CAB4603080.1"/>
    </source>
</evidence>
<keyword evidence="1" id="KW-0963">Cytoplasm</keyword>
<dbReference type="AlphaFoldDB" id="A0A6J6GS22"/>
<proteinExistence type="inferred from homology"/>
<dbReference type="SUPFAM" id="SSF111337">
    <property type="entry name" value="QueA-like"/>
    <property type="match status" value="1"/>
</dbReference>
<dbReference type="EMBL" id="CAFBQV010000015">
    <property type="protein sequence ID" value="CAB5059582.1"/>
    <property type="molecule type" value="Genomic_DNA"/>
</dbReference>
<reference evidence="5" key="1">
    <citation type="submission" date="2020-05" db="EMBL/GenBank/DDBJ databases">
        <authorList>
            <person name="Chiriac C."/>
            <person name="Salcher M."/>
            <person name="Ghai R."/>
            <person name="Kavagutti S V."/>
        </authorList>
    </citation>
    <scope>NUCLEOTIDE SEQUENCE</scope>
</reference>
<dbReference type="Pfam" id="PF02547">
    <property type="entry name" value="Queuosine_synth"/>
    <property type="match status" value="1"/>
</dbReference>
<dbReference type="PANTHER" id="PTHR30307:SF0">
    <property type="entry name" value="S-ADENOSYLMETHIONINE:TRNA RIBOSYLTRANSFERASE-ISOMERASE"/>
    <property type="match status" value="1"/>
</dbReference>
<accession>A0A6J6GS22</accession>
<keyword evidence="2" id="KW-0808">Transferase</keyword>